<dbReference type="PANTHER" id="PTHR47545">
    <property type="entry name" value="MULTIFUNCTIONAL CCA PROTEIN"/>
    <property type="match status" value="1"/>
</dbReference>
<accession>A0A2P8DAV2</accession>
<dbReference type="Gene3D" id="1.10.3210.10">
    <property type="entry name" value="Hypothetical protein af1432"/>
    <property type="match status" value="1"/>
</dbReference>
<evidence type="ECO:0000256" key="1">
    <source>
        <dbReference type="ARBA" id="ARBA00022741"/>
    </source>
</evidence>
<dbReference type="InterPro" id="IPR050124">
    <property type="entry name" value="tRNA_CCA-adding_enzyme"/>
</dbReference>
<dbReference type="GO" id="GO:0000166">
    <property type="term" value="F:nucleotide binding"/>
    <property type="evidence" value="ECO:0007669"/>
    <property type="project" value="UniProtKB-KW"/>
</dbReference>
<dbReference type="SUPFAM" id="SSF109604">
    <property type="entry name" value="HD-domain/PDEase-like"/>
    <property type="match status" value="1"/>
</dbReference>
<keyword evidence="2" id="KW-0808">Transferase</keyword>
<dbReference type="PANTHER" id="PTHR47545:SF1">
    <property type="entry name" value="MULTIFUNCTIONAL CCA PROTEIN"/>
    <property type="match status" value="1"/>
</dbReference>
<evidence type="ECO:0000313" key="3">
    <source>
        <dbReference type="Proteomes" id="UP000240572"/>
    </source>
</evidence>
<evidence type="ECO:0000313" key="2">
    <source>
        <dbReference type="EMBL" id="PSK94348.1"/>
    </source>
</evidence>
<dbReference type="Gene3D" id="3.40.50.300">
    <property type="entry name" value="P-loop containing nucleotide triphosphate hydrolases"/>
    <property type="match status" value="1"/>
</dbReference>
<keyword evidence="1" id="KW-0547">Nucleotide-binding</keyword>
<dbReference type="AlphaFoldDB" id="A0A2P8DAV2"/>
<protein>
    <submittedName>
        <fullName evidence="2">Putative kinase</fullName>
    </submittedName>
</protein>
<dbReference type="InterPro" id="IPR003607">
    <property type="entry name" value="HD/PDEase_dom"/>
</dbReference>
<dbReference type="CDD" id="cd00077">
    <property type="entry name" value="HDc"/>
    <property type="match status" value="1"/>
</dbReference>
<dbReference type="OrthoDB" id="9805698at2"/>
<dbReference type="GO" id="GO:0016301">
    <property type="term" value="F:kinase activity"/>
    <property type="evidence" value="ECO:0007669"/>
    <property type="project" value="UniProtKB-KW"/>
</dbReference>
<proteinExistence type="predicted"/>
<name>A0A2P8DAV2_9BACT</name>
<reference evidence="2 3" key="1">
    <citation type="submission" date="2018-03" db="EMBL/GenBank/DDBJ databases">
        <title>Genomic Encyclopedia of Type Strains, Phase III (KMG-III): the genomes of soil and plant-associated and newly described type strains.</title>
        <authorList>
            <person name="Whitman W."/>
        </authorList>
    </citation>
    <scope>NUCLEOTIDE SEQUENCE [LARGE SCALE GENOMIC DNA]</scope>
    <source>
        <strain evidence="2 3">CGMCC 1.12700</strain>
    </source>
</reference>
<organism evidence="2 3">
    <name type="scientific">Taibaiella chishuiensis</name>
    <dbReference type="NCBI Taxonomy" id="1434707"/>
    <lineage>
        <taxon>Bacteria</taxon>
        <taxon>Pseudomonadati</taxon>
        <taxon>Bacteroidota</taxon>
        <taxon>Chitinophagia</taxon>
        <taxon>Chitinophagales</taxon>
        <taxon>Chitinophagaceae</taxon>
        <taxon>Taibaiella</taxon>
    </lineage>
</organism>
<sequence>MNIIKDKDWDTLRRQYSWVADMDGVPQSPVHHAEGDVATHTQMVLAALRSLPAYQALPAEAQEILWTAALLHDVEKRSTTFTEPDGSIVSPGHARKGALTARYLLYAQFGTGFTMREQIVNLVRYHGLPLWVMHKPDPQKALLEASLHVNTELLYLLAQADVLGRICADQSEMLERIEFFKAYCIEQDCWAKAYSFSSGLARFRYFRQQNSASPQYQPYDDTTCTVIVLCGLPGMGKDNYIQKTCKDWPQVCPDAIRRQHRLKPEDRSANGWVAQQAKEQARVNLRAGRDFVWNATNITRQMRNQLVDLFVSYGARVELVYIERPRASWEQQNAARTAAVPAAVLEKMLRKLEVPQLSEAHGVTYLCG</sequence>
<dbReference type="EMBL" id="PYGD01000001">
    <property type="protein sequence ID" value="PSK94348.1"/>
    <property type="molecule type" value="Genomic_DNA"/>
</dbReference>
<keyword evidence="2" id="KW-0418">Kinase</keyword>
<dbReference type="Pfam" id="PF13671">
    <property type="entry name" value="AAA_33"/>
    <property type="match status" value="1"/>
</dbReference>
<comment type="caution">
    <text evidence="2">The sequence shown here is derived from an EMBL/GenBank/DDBJ whole genome shotgun (WGS) entry which is preliminary data.</text>
</comment>
<dbReference type="InterPro" id="IPR027417">
    <property type="entry name" value="P-loop_NTPase"/>
</dbReference>
<dbReference type="SUPFAM" id="SSF52540">
    <property type="entry name" value="P-loop containing nucleoside triphosphate hydrolases"/>
    <property type="match status" value="1"/>
</dbReference>
<dbReference type="Proteomes" id="UP000240572">
    <property type="component" value="Unassembled WGS sequence"/>
</dbReference>
<dbReference type="RefSeq" id="WP_106521057.1">
    <property type="nucleotide sequence ID" value="NZ_PYGD01000001.1"/>
</dbReference>
<keyword evidence="3" id="KW-1185">Reference proteome</keyword>
<gene>
    <name evidence="2" type="ORF">B0I18_101503</name>
</gene>